<keyword evidence="1" id="KW-0812">Transmembrane</keyword>
<accession>A0A1G2QPE2</accession>
<dbReference type="AlphaFoldDB" id="A0A1G2QPE2"/>
<comment type="caution">
    <text evidence="2">The sequence shown here is derived from an EMBL/GenBank/DDBJ whole genome shotgun (WGS) entry which is preliminary data.</text>
</comment>
<gene>
    <name evidence="2" type="ORF">A2556_01555</name>
</gene>
<sequence>MKGWAMKARMGRTMAAVITANLRISHQEGLLDFLGVGEATVGSEFTLLLLEFWVSIGLFYYAFILDATHADMAQIYAEKHLLTSWPNGCIIEGG</sequence>
<organism evidence="2 3">
    <name type="scientific">Candidatus Vogelbacteria bacterium RIFOXYD2_FULL_44_9</name>
    <dbReference type="NCBI Taxonomy" id="1802441"/>
    <lineage>
        <taxon>Bacteria</taxon>
        <taxon>Candidatus Vogeliibacteriota</taxon>
    </lineage>
</organism>
<name>A0A1G2QPE2_9BACT</name>
<keyword evidence="1" id="KW-1133">Transmembrane helix</keyword>
<dbReference type="EMBL" id="MHTM01000016">
    <property type="protein sequence ID" value="OHA62366.1"/>
    <property type="molecule type" value="Genomic_DNA"/>
</dbReference>
<keyword evidence="1" id="KW-0472">Membrane</keyword>
<dbReference type="Proteomes" id="UP000177140">
    <property type="component" value="Unassembled WGS sequence"/>
</dbReference>
<reference evidence="2 3" key="1">
    <citation type="journal article" date="2016" name="Nat. Commun.">
        <title>Thousands of microbial genomes shed light on interconnected biogeochemical processes in an aquifer system.</title>
        <authorList>
            <person name="Anantharaman K."/>
            <person name="Brown C.T."/>
            <person name="Hug L.A."/>
            <person name="Sharon I."/>
            <person name="Castelle C.J."/>
            <person name="Probst A.J."/>
            <person name="Thomas B.C."/>
            <person name="Singh A."/>
            <person name="Wilkins M.J."/>
            <person name="Karaoz U."/>
            <person name="Brodie E.L."/>
            <person name="Williams K.H."/>
            <person name="Hubbard S.S."/>
            <person name="Banfield J.F."/>
        </authorList>
    </citation>
    <scope>NUCLEOTIDE SEQUENCE [LARGE SCALE GENOMIC DNA]</scope>
</reference>
<proteinExistence type="predicted"/>
<evidence type="ECO:0000256" key="1">
    <source>
        <dbReference type="SAM" id="Phobius"/>
    </source>
</evidence>
<evidence type="ECO:0000313" key="3">
    <source>
        <dbReference type="Proteomes" id="UP000177140"/>
    </source>
</evidence>
<evidence type="ECO:0000313" key="2">
    <source>
        <dbReference type="EMBL" id="OHA62366.1"/>
    </source>
</evidence>
<protein>
    <submittedName>
        <fullName evidence="2">Uncharacterized protein</fullName>
    </submittedName>
</protein>
<feature type="transmembrane region" description="Helical" evidence="1">
    <location>
        <begin position="43"/>
        <end position="63"/>
    </location>
</feature>